<evidence type="ECO:0000313" key="3">
    <source>
        <dbReference type="EMBL" id="MDX3018018.1"/>
    </source>
</evidence>
<evidence type="ECO:0000313" key="4">
    <source>
        <dbReference type="Proteomes" id="UP001272987"/>
    </source>
</evidence>
<sequence length="49" mass="5250">MTTKSREVGAALLWRVFNVHVAEAMLPESPPKGEPIDVIGGTRSEIAST</sequence>
<evidence type="ECO:0000313" key="5">
    <source>
        <dbReference type="Proteomes" id="UP001282288"/>
    </source>
</evidence>
<dbReference type="RefSeq" id="WP_158002818.1">
    <property type="nucleotide sequence ID" value="NZ_CP122369.1"/>
</dbReference>
<feature type="region of interest" description="Disordered" evidence="1">
    <location>
        <begin position="27"/>
        <end position="49"/>
    </location>
</feature>
<evidence type="ECO:0000256" key="1">
    <source>
        <dbReference type="SAM" id="MobiDB-lite"/>
    </source>
</evidence>
<organism evidence="2 5">
    <name type="scientific">Streptomyces acidiscabies</name>
    <dbReference type="NCBI Taxonomy" id="42234"/>
    <lineage>
        <taxon>Bacteria</taxon>
        <taxon>Bacillati</taxon>
        <taxon>Actinomycetota</taxon>
        <taxon>Actinomycetes</taxon>
        <taxon>Kitasatosporales</taxon>
        <taxon>Streptomycetaceae</taxon>
        <taxon>Streptomyces</taxon>
    </lineage>
</organism>
<accession>A0AAP6EH42</accession>
<dbReference type="GeneID" id="69812039"/>
<dbReference type="Proteomes" id="UP001282288">
    <property type="component" value="Unassembled WGS sequence"/>
</dbReference>
<reference evidence="2 4" key="1">
    <citation type="journal article" date="2023" name="Microb. Genom.">
        <title>Mesoterricola silvestris gen. nov., sp. nov., Mesoterricola sediminis sp. nov., Geothrix oryzae sp. nov., Geothrix edaphica sp. nov., Geothrix rubra sp. nov., and Geothrix limicola sp. nov., six novel members of Acidobacteriota isolated from soils.</title>
        <authorList>
            <person name="Weisberg A.J."/>
            <person name="Pearce E."/>
            <person name="Kramer C.G."/>
            <person name="Chang J.H."/>
            <person name="Clarke C.R."/>
        </authorList>
    </citation>
    <scope>NUCLEOTIDE SEQUENCE</scope>
    <source>
        <strain evidence="3 4">NB05-1H</strain>
        <strain evidence="2">NRRL_B-16521</strain>
    </source>
</reference>
<name>A0AAP6EH42_9ACTN</name>
<evidence type="ECO:0000313" key="2">
    <source>
        <dbReference type="EMBL" id="MDX2961985.1"/>
    </source>
</evidence>
<protein>
    <submittedName>
        <fullName evidence="2">Uncharacterized protein</fullName>
    </submittedName>
</protein>
<dbReference type="EMBL" id="JARAWP010000004">
    <property type="protein sequence ID" value="MDX3018018.1"/>
    <property type="molecule type" value="Genomic_DNA"/>
</dbReference>
<dbReference type="EMBL" id="JARAWC010000014">
    <property type="protein sequence ID" value="MDX2961985.1"/>
    <property type="molecule type" value="Genomic_DNA"/>
</dbReference>
<proteinExistence type="predicted"/>
<comment type="caution">
    <text evidence="2">The sequence shown here is derived from an EMBL/GenBank/DDBJ whole genome shotgun (WGS) entry which is preliminary data.</text>
</comment>
<dbReference type="AlphaFoldDB" id="A0AAP6EH42"/>
<dbReference type="Proteomes" id="UP001272987">
    <property type="component" value="Unassembled WGS sequence"/>
</dbReference>
<keyword evidence="4" id="KW-1185">Reference proteome</keyword>
<gene>
    <name evidence="2" type="ORF">PV399_20050</name>
    <name evidence="3" type="ORF">PV666_09005</name>
</gene>